<evidence type="ECO:0000259" key="4">
    <source>
        <dbReference type="PROSITE" id="PS01031"/>
    </source>
</evidence>
<evidence type="ECO:0000313" key="6">
    <source>
        <dbReference type="Proteomes" id="UP001253595"/>
    </source>
</evidence>
<dbReference type="Pfam" id="PF00011">
    <property type="entry name" value="HSP20"/>
    <property type="match status" value="1"/>
</dbReference>
<feature type="domain" description="SHSP" evidence="4">
    <location>
        <begin position="30"/>
        <end position="142"/>
    </location>
</feature>
<dbReference type="PANTHER" id="PTHR47062:SF1">
    <property type="entry name" value="SMALL HEAT SHOCK PROTEIN IBPA"/>
    <property type="match status" value="1"/>
</dbReference>
<evidence type="ECO:0000256" key="2">
    <source>
        <dbReference type="PROSITE-ProRule" id="PRU00285"/>
    </source>
</evidence>
<dbReference type="Gene3D" id="2.60.40.790">
    <property type="match status" value="1"/>
</dbReference>
<dbReference type="InterPro" id="IPR037913">
    <property type="entry name" value="ACD_IbpA/B"/>
</dbReference>
<evidence type="ECO:0000256" key="1">
    <source>
        <dbReference type="ARBA" id="ARBA00023016"/>
    </source>
</evidence>
<comment type="caution">
    <text evidence="5">The sequence shown here is derived from an EMBL/GenBank/DDBJ whole genome shotgun (WGS) entry which is preliminary data.</text>
</comment>
<accession>A0ABU1UXJ1</accession>
<dbReference type="CDD" id="cd06470">
    <property type="entry name" value="ACD_IbpA-B_like"/>
    <property type="match status" value="1"/>
</dbReference>
<dbReference type="PROSITE" id="PS01031">
    <property type="entry name" value="SHSP"/>
    <property type="match status" value="1"/>
</dbReference>
<sequence length="156" mass="17123">MNAIDLSPLYRSTIGFDRLGALLDTALRADQSAAGYPPYNIEVTGENRYGITLAVAGFEQHELDIQTERGVLTVRGKKAEDSKEERKYLHQGIATRSFERKFSLADHVEVTGAQLNNGLLSISLVKEIPEAMKPRNIAINNTGNLIQHNADTSKAA</sequence>
<organism evidence="5 6">
    <name type="scientific">Cellvibrio fibrivorans</name>
    <dbReference type="NCBI Taxonomy" id="126350"/>
    <lineage>
        <taxon>Bacteria</taxon>
        <taxon>Pseudomonadati</taxon>
        <taxon>Pseudomonadota</taxon>
        <taxon>Gammaproteobacteria</taxon>
        <taxon>Cellvibrionales</taxon>
        <taxon>Cellvibrionaceae</taxon>
        <taxon>Cellvibrio</taxon>
    </lineage>
</organism>
<gene>
    <name evidence="5" type="ORF">J2X05_001864</name>
</gene>
<dbReference type="RefSeq" id="WP_310071600.1">
    <property type="nucleotide sequence ID" value="NZ_JAVDVX010000003.1"/>
</dbReference>
<dbReference type="SUPFAM" id="SSF49764">
    <property type="entry name" value="HSP20-like chaperones"/>
    <property type="match status" value="1"/>
</dbReference>
<keyword evidence="6" id="KW-1185">Reference proteome</keyword>
<dbReference type="InterPro" id="IPR002068">
    <property type="entry name" value="A-crystallin/Hsp20_dom"/>
</dbReference>
<dbReference type="InterPro" id="IPR008978">
    <property type="entry name" value="HSP20-like_chaperone"/>
</dbReference>
<protein>
    <submittedName>
        <fullName evidence="5">Molecular chaperone IbpA</fullName>
    </submittedName>
</protein>
<evidence type="ECO:0000313" key="5">
    <source>
        <dbReference type="EMBL" id="MDR7089842.1"/>
    </source>
</evidence>
<name>A0ABU1UXJ1_9GAMM</name>
<proteinExistence type="inferred from homology"/>
<dbReference type="Proteomes" id="UP001253595">
    <property type="component" value="Unassembled WGS sequence"/>
</dbReference>
<dbReference type="EMBL" id="JAVDVX010000003">
    <property type="protein sequence ID" value="MDR7089842.1"/>
    <property type="molecule type" value="Genomic_DNA"/>
</dbReference>
<dbReference type="PANTHER" id="PTHR47062">
    <property type="match status" value="1"/>
</dbReference>
<comment type="similarity">
    <text evidence="2 3">Belongs to the small heat shock protein (HSP20) family.</text>
</comment>
<keyword evidence="1" id="KW-0346">Stress response</keyword>
<evidence type="ECO:0000256" key="3">
    <source>
        <dbReference type="RuleBase" id="RU003616"/>
    </source>
</evidence>
<reference evidence="5 6" key="1">
    <citation type="submission" date="2023-07" db="EMBL/GenBank/DDBJ databases">
        <title>Sorghum-associated microbial communities from plants grown in Nebraska, USA.</title>
        <authorList>
            <person name="Schachtman D."/>
        </authorList>
    </citation>
    <scope>NUCLEOTIDE SEQUENCE [LARGE SCALE GENOMIC DNA]</scope>
    <source>
        <strain evidence="5 6">BE190</strain>
    </source>
</reference>